<reference evidence="2" key="1">
    <citation type="submission" date="2016-10" db="EMBL/GenBank/DDBJ databases">
        <authorList>
            <person name="Varghese N."/>
            <person name="Submissions S."/>
        </authorList>
    </citation>
    <scope>NUCLEOTIDE SEQUENCE [LARGE SCALE GENOMIC DNA]</scope>
    <source>
        <strain evidence="2">CGMCC 4.2126</strain>
    </source>
</reference>
<dbReference type="EMBL" id="FOQY01000013">
    <property type="protein sequence ID" value="SFJ84830.1"/>
    <property type="molecule type" value="Genomic_DNA"/>
</dbReference>
<dbReference type="Proteomes" id="UP000199111">
    <property type="component" value="Unassembled WGS sequence"/>
</dbReference>
<gene>
    <name evidence="1" type="ORF">SAMN05216275_11334</name>
</gene>
<evidence type="ECO:0000313" key="2">
    <source>
        <dbReference type="Proteomes" id="UP000199111"/>
    </source>
</evidence>
<evidence type="ECO:0000313" key="1">
    <source>
        <dbReference type="EMBL" id="SFJ84830.1"/>
    </source>
</evidence>
<proteinExistence type="predicted"/>
<name>A0A1I3UP53_9ACTN</name>
<protein>
    <submittedName>
        <fullName evidence="1">Uncharacterized protein</fullName>
    </submittedName>
</protein>
<accession>A0A1I3UP53</accession>
<organism evidence="1 2">
    <name type="scientific">Streptosporangium canum</name>
    <dbReference type="NCBI Taxonomy" id="324952"/>
    <lineage>
        <taxon>Bacteria</taxon>
        <taxon>Bacillati</taxon>
        <taxon>Actinomycetota</taxon>
        <taxon>Actinomycetes</taxon>
        <taxon>Streptosporangiales</taxon>
        <taxon>Streptosporangiaceae</taxon>
        <taxon>Streptosporangium</taxon>
    </lineage>
</organism>
<dbReference type="GeneID" id="96299764"/>
<sequence length="65" mass="6765">MVIWQFLSRVPESRERLIAVSFFAPAAWIGFDAVRSLLGGGDAEASPVGIGLAVTSAAAMAMAAR</sequence>
<dbReference type="RefSeq" id="WP_177245175.1">
    <property type="nucleotide sequence ID" value="NZ_FOQY01000013.1"/>
</dbReference>
<dbReference type="AlphaFoldDB" id="A0A1I3UP53"/>
<keyword evidence="2" id="KW-1185">Reference proteome</keyword>